<dbReference type="InterPro" id="IPR004838">
    <property type="entry name" value="NHTrfase_class1_PyrdxlP-BS"/>
</dbReference>
<reference evidence="8" key="1">
    <citation type="submission" date="2014-07" db="EMBL/GenBank/DDBJ databases">
        <authorList>
            <person name="Urmite Genomes Urmite Genomes"/>
        </authorList>
    </citation>
    <scope>NUCLEOTIDE SEQUENCE</scope>
    <source>
        <strain evidence="8">13S34_air</strain>
    </source>
</reference>
<proteinExistence type="inferred from homology"/>
<dbReference type="SUPFAM" id="SSF53383">
    <property type="entry name" value="PLP-dependent transferases"/>
    <property type="match status" value="1"/>
</dbReference>
<dbReference type="Pfam" id="PF00155">
    <property type="entry name" value="Aminotran_1_2"/>
    <property type="match status" value="1"/>
</dbReference>
<protein>
    <recommendedName>
        <fullName evidence="6">Aminotransferase</fullName>
        <ecNumber evidence="6">2.6.1.-</ecNumber>
    </recommendedName>
</protein>
<comment type="similarity">
    <text evidence="2 6">Belongs to the class-I pyridoxal-phosphate-dependent aminotransferase family.</text>
</comment>
<dbReference type="EMBL" id="LN483073">
    <property type="protein sequence ID" value="CEA00194.1"/>
    <property type="molecule type" value="Genomic_DNA"/>
</dbReference>
<sequence length="389" mass="42949">MARTINPLIEQQEPSGIRKIFNRTLQTPGAINLTIGQPDFDTPEHIKAAGIAAINNNHTAYTSNPGLPELREEVAAFFREKYNVHYNPSDEILITTGASEAIDVTFRTILAPGDEVILPAPIYVAYEPLIQLAGGVPVFVDTSKTGFKATVEALAAAVTDKTKAVLFNYPSNPTGVTYSPEEIAELAAWSETQDFFVITDEIYSENVFGGTHASMAAYGTMRDRTIVVHGLSKSHSMTGWRVGFLLAPAWLTLEFQKVHMFNVVCATTISQYAAIEALRHGRNDSHMMNAAYIERRDYVYDRLVDMGLEVIKPNGAFYIFPKIPQGFASSEQFAFEMLDEAGVAVVPGSAFTKYGEGYIRISYAYSMDVLKQGLDRMEKFVKLKSKAPV</sequence>
<dbReference type="FunFam" id="3.40.640.10:FF:000033">
    <property type="entry name" value="Aspartate aminotransferase"/>
    <property type="match status" value="1"/>
</dbReference>
<dbReference type="Gene3D" id="3.40.640.10">
    <property type="entry name" value="Type I PLP-dependent aspartate aminotransferase-like (Major domain)"/>
    <property type="match status" value="1"/>
</dbReference>
<keyword evidence="4 6" id="KW-0808">Transferase</keyword>
<evidence type="ECO:0000259" key="7">
    <source>
        <dbReference type="Pfam" id="PF00155"/>
    </source>
</evidence>
<evidence type="ECO:0000256" key="6">
    <source>
        <dbReference type="RuleBase" id="RU000481"/>
    </source>
</evidence>
<dbReference type="InterPro" id="IPR050596">
    <property type="entry name" value="AspAT/PAT-like"/>
</dbReference>
<dbReference type="PANTHER" id="PTHR46383">
    <property type="entry name" value="ASPARTATE AMINOTRANSFERASE"/>
    <property type="match status" value="1"/>
</dbReference>
<dbReference type="GO" id="GO:0008483">
    <property type="term" value="F:transaminase activity"/>
    <property type="evidence" value="ECO:0007669"/>
    <property type="project" value="UniProtKB-KW"/>
</dbReference>
<dbReference type="InterPro" id="IPR004839">
    <property type="entry name" value="Aminotransferase_I/II_large"/>
</dbReference>
<evidence type="ECO:0000256" key="4">
    <source>
        <dbReference type="ARBA" id="ARBA00022679"/>
    </source>
</evidence>
<accession>A0A078M1S7</accession>
<name>A0A078M1S7_9BACL</name>
<dbReference type="EC" id="2.6.1.-" evidence="6"/>
<evidence type="ECO:0000256" key="1">
    <source>
        <dbReference type="ARBA" id="ARBA00001933"/>
    </source>
</evidence>
<dbReference type="PANTHER" id="PTHR46383:SF4">
    <property type="entry name" value="AMINOTRANSFERASE"/>
    <property type="match status" value="1"/>
</dbReference>
<dbReference type="AlphaFoldDB" id="A0A078M1S7"/>
<comment type="cofactor">
    <cofactor evidence="1 6">
        <name>pyridoxal 5'-phosphate</name>
        <dbReference type="ChEBI" id="CHEBI:597326"/>
    </cofactor>
</comment>
<evidence type="ECO:0000256" key="3">
    <source>
        <dbReference type="ARBA" id="ARBA00022576"/>
    </source>
</evidence>
<dbReference type="InterPro" id="IPR015422">
    <property type="entry name" value="PyrdxlP-dep_Trfase_small"/>
</dbReference>
<gene>
    <name evidence="8" type="primary">patA</name>
    <name evidence="8" type="ORF">BN1050_00509</name>
</gene>
<feature type="domain" description="Aminotransferase class I/classII large" evidence="7">
    <location>
        <begin position="30"/>
        <end position="376"/>
    </location>
</feature>
<evidence type="ECO:0000313" key="8">
    <source>
        <dbReference type="EMBL" id="CEA00194.1"/>
    </source>
</evidence>
<keyword evidence="5" id="KW-0663">Pyridoxal phosphate</keyword>
<evidence type="ECO:0000256" key="5">
    <source>
        <dbReference type="ARBA" id="ARBA00022898"/>
    </source>
</evidence>
<dbReference type="GO" id="GO:0030170">
    <property type="term" value="F:pyridoxal phosphate binding"/>
    <property type="evidence" value="ECO:0007669"/>
    <property type="project" value="InterPro"/>
</dbReference>
<dbReference type="InterPro" id="IPR015424">
    <property type="entry name" value="PyrdxlP-dep_Trfase"/>
</dbReference>
<keyword evidence="3 6" id="KW-0032">Aminotransferase</keyword>
<evidence type="ECO:0000256" key="2">
    <source>
        <dbReference type="ARBA" id="ARBA00007441"/>
    </source>
</evidence>
<dbReference type="Gene3D" id="3.90.1150.10">
    <property type="entry name" value="Aspartate Aminotransferase, domain 1"/>
    <property type="match status" value="1"/>
</dbReference>
<dbReference type="PATRIC" id="fig|1461583.4.peg.479"/>
<dbReference type="HOGENOM" id="CLU_017584_4_3_9"/>
<dbReference type="PROSITE" id="PS00105">
    <property type="entry name" value="AA_TRANSFER_CLASS_1"/>
    <property type="match status" value="1"/>
</dbReference>
<dbReference type="GO" id="GO:0006520">
    <property type="term" value="P:amino acid metabolic process"/>
    <property type="evidence" value="ECO:0007669"/>
    <property type="project" value="InterPro"/>
</dbReference>
<dbReference type="InterPro" id="IPR015421">
    <property type="entry name" value="PyrdxlP-dep_Trfase_major"/>
</dbReference>
<organism evidence="8">
    <name type="scientific">Metalysinibacillus saudimassiliensis</name>
    <dbReference type="NCBI Taxonomy" id="1461583"/>
    <lineage>
        <taxon>Bacteria</taxon>
        <taxon>Bacillati</taxon>
        <taxon>Bacillota</taxon>
        <taxon>Bacilli</taxon>
        <taxon>Bacillales</taxon>
        <taxon>Caryophanaceae</taxon>
        <taxon>Metalysinibacillus</taxon>
    </lineage>
</organism>
<dbReference type="CDD" id="cd00609">
    <property type="entry name" value="AAT_like"/>
    <property type="match status" value="1"/>
</dbReference>